<organism evidence="2">
    <name type="scientific">Setaria italica</name>
    <name type="common">Foxtail millet</name>
    <name type="synonym">Panicum italicum</name>
    <dbReference type="NCBI Taxonomy" id="4555"/>
    <lineage>
        <taxon>Eukaryota</taxon>
        <taxon>Viridiplantae</taxon>
        <taxon>Streptophyta</taxon>
        <taxon>Embryophyta</taxon>
        <taxon>Tracheophyta</taxon>
        <taxon>Spermatophyta</taxon>
        <taxon>Magnoliopsida</taxon>
        <taxon>Liliopsida</taxon>
        <taxon>Poales</taxon>
        <taxon>Poaceae</taxon>
        <taxon>PACMAD clade</taxon>
        <taxon>Panicoideae</taxon>
        <taxon>Panicodae</taxon>
        <taxon>Paniceae</taxon>
        <taxon>Cenchrinae</taxon>
        <taxon>Setaria</taxon>
    </lineage>
</organism>
<dbReference type="PANTHER" id="PTHR36045:SF2">
    <property type="entry name" value="OS04G0558500 PROTEIN"/>
    <property type="match status" value="1"/>
</dbReference>
<dbReference type="AlphaFoldDB" id="A0A368RXT5"/>
<accession>A0A368RXT5</accession>
<dbReference type="KEGG" id="sita:101782076"/>
<sequence length="142" mass="15886">MAGDPPSHRKRKAPVAAVAAEDEAEAETQELRREVEELDEGLADLDRRILEHLRGTSTRLANAAVARLVALRPLARLESPTAETSIAEEEQLEKLNILKSKVEANIAYLPKVLDKMKESVARCEKTENLNVNIHPVFRRKCL</sequence>
<evidence type="ECO:0000313" key="2">
    <source>
        <dbReference type="EMBL" id="RCV34903.1"/>
    </source>
</evidence>
<reference evidence="2" key="1">
    <citation type="journal article" date="2012" name="Nat. Biotechnol.">
        <title>Reference genome sequence of the model plant Setaria.</title>
        <authorList>
            <person name="Bennetzen J.L."/>
            <person name="Schmutz J."/>
            <person name="Wang H."/>
            <person name="Percifield R."/>
            <person name="Hawkins J."/>
            <person name="Pontaroli A.C."/>
            <person name="Estep M."/>
            <person name="Feng L."/>
            <person name="Vaughn J.N."/>
            <person name="Grimwood J."/>
            <person name="Jenkins J."/>
            <person name="Barry K."/>
            <person name="Lindquist E."/>
            <person name="Hellsten U."/>
            <person name="Deshpande S."/>
            <person name="Wang X."/>
            <person name="Wu X."/>
            <person name="Mitros T."/>
            <person name="Triplett J."/>
            <person name="Yang X."/>
            <person name="Ye C.Y."/>
            <person name="Mauro-Herrera M."/>
            <person name="Wang L."/>
            <person name="Li P."/>
            <person name="Sharma M."/>
            <person name="Sharma R."/>
            <person name="Ronald P.C."/>
            <person name="Panaud O."/>
            <person name="Kellogg E.A."/>
            <person name="Brutnell T.P."/>
            <person name="Doust A.N."/>
            <person name="Tuskan G.A."/>
            <person name="Rokhsar D."/>
            <person name="Devos K.M."/>
        </authorList>
    </citation>
    <scope>NUCLEOTIDE SEQUENCE [LARGE SCALE GENOMIC DNA]</scope>
    <source>
        <strain evidence="2">Yugu1</strain>
    </source>
</reference>
<dbReference type="EMBL" id="CM003534">
    <property type="protein sequence ID" value="RCV34903.1"/>
    <property type="molecule type" value="Genomic_DNA"/>
</dbReference>
<reference evidence="2" key="2">
    <citation type="submission" date="2015-07" db="EMBL/GenBank/DDBJ databases">
        <authorList>
            <person name="Noorani M."/>
        </authorList>
    </citation>
    <scope>NUCLEOTIDE SEQUENCE</scope>
    <source>
        <strain evidence="2">Yugu1</strain>
    </source>
</reference>
<dbReference type="OrthoDB" id="781564at2759"/>
<gene>
    <name evidence="2" type="ORF">SETIT_7G195700v2</name>
</gene>
<protein>
    <submittedName>
        <fullName evidence="2">Uncharacterized protein</fullName>
    </submittedName>
</protein>
<name>A0A368RXT5_SETIT</name>
<feature type="region of interest" description="Disordered" evidence="1">
    <location>
        <begin position="1"/>
        <end position="30"/>
    </location>
</feature>
<evidence type="ECO:0000256" key="1">
    <source>
        <dbReference type="SAM" id="MobiDB-lite"/>
    </source>
</evidence>
<proteinExistence type="predicted"/>
<dbReference type="PANTHER" id="PTHR36045">
    <property type="entry name" value="OS04G0558500 PROTEIN"/>
    <property type="match status" value="1"/>
</dbReference>